<gene>
    <name evidence="1" type="ORF">NYG90_07825</name>
</gene>
<keyword evidence="2" id="KW-1185">Reference proteome</keyword>
<name>A0ACC6FTM6_9HELI</name>
<comment type="caution">
    <text evidence="1">The sequence shown here is derived from an EMBL/GenBank/DDBJ whole genome shotgun (WGS) entry which is preliminary data.</text>
</comment>
<protein>
    <submittedName>
        <fullName evidence="1">ATP-dependent nuclease subunit B</fullName>
    </submittedName>
</protein>
<evidence type="ECO:0000313" key="2">
    <source>
        <dbReference type="Proteomes" id="UP001173802"/>
    </source>
</evidence>
<dbReference type="Proteomes" id="UP001173802">
    <property type="component" value="Unassembled WGS sequence"/>
</dbReference>
<organism evidence="1 2">
    <name type="scientific">Helicobacter zhangjianzhongii</name>
    <dbReference type="NCBI Taxonomy" id="2974574"/>
    <lineage>
        <taxon>Bacteria</taxon>
        <taxon>Pseudomonadati</taxon>
        <taxon>Campylobacterota</taxon>
        <taxon>Epsilonproteobacteria</taxon>
        <taxon>Campylobacterales</taxon>
        <taxon>Helicobacteraceae</taxon>
        <taxon>Helicobacter</taxon>
    </lineage>
</organism>
<reference evidence="1 2" key="1">
    <citation type="journal article" date="2023" name="Microorganisms">
        <title>Isolation and Genomic Characteristics of Cat-Borne Campylobacter felis sp. nov. and Sheep-Borne Campylobacter ovis sp. nov.</title>
        <authorList>
            <person name="Wang H."/>
            <person name="Li Y."/>
            <person name="Gu Y."/>
            <person name="Zhou G."/>
            <person name="Chen X."/>
            <person name="Zhang X."/>
            <person name="Shao Z."/>
            <person name="Zhang J."/>
            <person name="Zhang M."/>
        </authorList>
    </citation>
    <scope>NUCLEOTIDE SEQUENCE [LARGE SCALE GENOMIC DNA]</scope>
    <source>
        <strain evidence="1 2">XJK30-2</strain>
    </source>
</reference>
<proteinExistence type="predicted"/>
<sequence length="451" mass="51295">MRALPGRCAHARQARRSQEMRVRAYLCSFVVILSLLCADSKEDAALLNGADSLYRGDFATSFDEFISLFEETKEPYYAKLAAQAAMGKRDTKSALLLAELYIKLSGNDEDLIINKILADVYAQNGQIDQAIKVLEKIYKQEPSNEVGEVLGNMYMLRSMPQNAQPIFQQIYDTTHHIDMLKKLLLAFVAQKQEQKALGVLSQHLLHYGCEERFCEEAIGIYTDLRGLDFAKDVFEKLYVKNPTIPAAMNFMRVLIALKQFQEAQGIAKSFPFDKGLLLDLYVMQGDYARAQKEARQAYEQSQNPKFLALEAVYEFSAQEQPTHKQAESIAKKLGEAIALLQAKGRQESQPETPQDAFFYNFYGYLLIDYEIDIKRGMEYVQKALAIEPYAIAYVDSLAWGYYKLGDCERAIKAFSQIPKDQITNNPDLRAHSYQIEGVCGKQDMSQKRVKQ</sequence>
<evidence type="ECO:0000313" key="1">
    <source>
        <dbReference type="EMBL" id="MDL0082573.1"/>
    </source>
</evidence>
<accession>A0ACC6FTM6</accession>
<dbReference type="EMBL" id="JANURN010000007">
    <property type="protein sequence ID" value="MDL0082573.1"/>
    <property type="molecule type" value="Genomic_DNA"/>
</dbReference>